<dbReference type="EMBL" id="CP006650">
    <property type="protein sequence ID" value="AGT08107.1"/>
    <property type="molecule type" value="Genomic_DNA"/>
</dbReference>
<organism evidence="2 3">
    <name type="scientific">Paracoccus aminophilus JCM 7686</name>
    <dbReference type="NCBI Taxonomy" id="1367847"/>
    <lineage>
        <taxon>Bacteria</taxon>
        <taxon>Pseudomonadati</taxon>
        <taxon>Pseudomonadota</taxon>
        <taxon>Alphaproteobacteria</taxon>
        <taxon>Rhodobacterales</taxon>
        <taxon>Paracoccaceae</taxon>
        <taxon>Paracoccus</taxon>
    </lineage>
</organism>
<protein>
    <submittedName>
        <fullName evidence="2">Uncharacterized protein</fullName>
    </submittedName>
</protein>
<keyword evidence="3" id="KW-1185">Reference proteome</keyword>
<evidence type="ECO:0000313" key="3">
    <source>
        <dbReference type="Proteomes" id="UP000015480"/>
    </source>
</evidence>
<accession>S5XSL8</accession>
<feature type="compositionally biased region" description="Polar residues" evidence="1">
    <location>
        <begin position="104"/>
        <end position="114"/>
    </location>
</feature>
<reference evidence="2 3" key="1">
    <citation type="journal article" date="2014" name="BMC Genomics">
        <title>Architecture and functions of a multipartite genome of the methylotrophic bacterium Paracoccus aminophilus JCM 7686, containing primary and secondary chromids.</title>
        <authorList>
            <person name="Dziewit L."/>
            <person name="Czarnecki J."/>
            <person name="Wibberg D."/>
            <person name="Radlinska M."/>
            <person name="Mrozek P."/>
            <person name="Szymczak M."/>
            <person name="Schluter A."/>
            <person name="Puhler A."/>
            <person name="Bartosik D."/>
        </authorList>
    </citation>
    <scope>NUCLEOTIDE SEQUENCE [LARGE SCALE GENOMIC DNA]</scope>
    <source>
        <strain evidence="2">JCM 7686</strain>
    </source>
</reference>
<dbReference type="HOGENOM" id="CLU_2118693_0_0_5"/>
<name>S5XSL8_PARAH</name>
<sequence>MTALPSAKSAVGFRSSSVSFESCDGFPWDGPRLFAWLPLEEGLSRGRACDSGDGCAELGSLLGAPINSRADRSAEVRPLGCAAGPSGAGVNRGHPKSYRRSDHASGQFSPVSHK</sequence>
<feature type="region of interest" description="Disordered" evidence="1">
    <location>
        <begin position="74"/>
        <end position="114"/>
    </location>
</feature>
<evidence type="ECO:0000313" key="2">
    <source>
        <dbReference type="EMBL" id="AGT08107.1"/>
    </source>
</evidence>
<evidence type="ECO:0000256" key="1">
    <source>
        <dbReference type="SAM" id="MobiDB-lite"/>
    </source>
</evidence>
<proteinExistence type="predicted"/>
<gene>
    <name evidence="2" type="ORF">JCM7686_0998</name>
</gene>
<dbReference type="STRING" id="1367847.JCM7686_0998"/>
<dbReference type="KEGG" id="pami:JCM7686_0998"/>
<dbReference type="Proteomes" id="UP000015480">
    <property type="component" value="Chromosome"/>
</dbReference>
<dbReference type="AlphaFoldDB" id="S5XSL8"/>